<dbReference type="SMART" id="SM00919">
    <property type="entry name" value="Malic_M"/>
    <property type="match status" value="1"/>
</dbReference>
<dbReference type="PANTHER" id="PTHR43237">
    <property type="entry name" value="NADP-DEPENDENT MALIC ENZYME"/>
    <property type="match status" value="1"/>
</dbReference>
<organism evidence="3">
    <name type="scientific">mine drainage metagenome</name>
    <dbReference type="NCBI Taxonomy" id="410659"/>
    <lineage>
        <taxon>unclassified sequences</taxon>
        <taxon>metagenomes</taxon>
        <taxon>ecological metagenomes</taxon>
    </lineage>
</organism>
<gene>
    <name evidence="3" type="ORF">B2A_01115</name>
</gene>
<dbReference type="GO" id="GO:0016491">
    <property type="term" value="F:oxidoreductase activity"/>
    <property type="evidence" value="ECO:0007669"/>
    <property type="project" value="UniProtKB-KW"/>
</dbReference>
<dbReference type="PANTHER" id="PTHR43237:SF4">
    <property type="entry name" value="NADP-DEPENDENT MALIC ENZYME"/>
    <property type="match status" value="1"/>
</dbReference>
<dbReference type="AlphaFoldDB" id="T1CH98"/>
<feature type="non-terminal residue" evidence="3">
    <location>
        <position position="1"/>
    </location>
</feature>
<dbReference type="Gene3D" id="3.40.50.720">
    <property type="entry name" value="NAD(P)-binding Rossmann-like Domain"/>
    <property type="match status" value="1"/>
</dbReference>
<dbReference type="EC" id="1.-.-.-" evidence="3"/>
<evidence type="ECO:0000313" key="3">
    <source>
        <dbReference type="EMBL" id="EQD66575.1"/>
    </source>
</evidence>
<dbReference type="Pfam" id="PF03949">
    <property type="entry name" value="Malic_M"/>
    <property type="match status" value="1"/>
</dbReference>
<dbReference type="GO" id="GO:0051287">
    <property type="term" value="F:NAD binding"/>
    <property type="evidence" value="ECO:0007669"/>
    <property type="project" value="InterPro"/>
</dbReference>
<protein>
    <submittedName>
        <fullName evidence="3">Malic enzyme, NAD-binding domain protein</fullName>
        <ecNumber evidence="3">1.-.-.-</ecNumber>
    </submittedName>
</protein>
<dbReference type="SUPFAM" id="SSF51735">
    <property type="entry name" value="NAD(P)-binding Rossmann-fold domains"/>
    <property type="match status" value="1"/>
</dbReference>
<dbReference type="InterPro" id="IPR036291">
    <property type="entry name" value="NAD(P)-bd_dom_sf"/>
</dbReference>
<name>T1CH98_9ZZZZ</name>
<feature type="domain" description="Malic enzyme NAD-binding" evidence="2">
    <location>
        <begin position="7"/>
        <end position="88"/>
    </location>
</feature>
<accession>T1CH98</accession>
<keyword evidence="1 3" id="KW-0560">Oxidoreductase</keyword>
<dbReference type="EMBL" id="AUZZ01000834">
    <property type="protein sequence ID" value="EQD66575.1"/>
    <property type="molecule type" value="Genomic_DNA"/>
</dbReference>
<reference evidence="3" key="1">
    <citation type="submission" date="2013-08" db="EMBL/GenBank/DDBJ databases">
        <authorList>
            <person name="Mendez C."/>
            <person name="Richter M."/>
            <person name="Ferrer M."/>
            <person name="Sanchez J."/>
        </authorList>
    </citation>
    <scope>NUCLEOTIDE SEQUENCE</scope>
</reference>
<evidence type="ECO:0000259" key="2">
    <source>
        <dbReference type="SMART" id="SM00919"/>
    </source>
</evidence>
<comment type="caution">
    <text evidence="3">The sequence shown here is derived from an EMBL/GenBank/DDBJ whole genome shotgun (WGS) entry which is preliminary data.</text>
</comment>
<dbReference type="InterPro" id="IPR051674">
    <property type="entry name" value="Malate_Decarboxylase"/>
</dbReference>
<dbReference type="InterPro" id="IPR012302">
    <property type="entry name" value="Malic_NAD-bd"/>
</dbReference>
<proteinExistence type="predicted"/>
<reference evidence="3" key="2">
    <citation type="journal article" date="2014" name="ISME J.">
        <title>Microbial stratification in low pH oxic and suboxic macroscopic growths along an acid mine drainage.</title>
        <authorList>
            <person name="Mendez-Garcia C."/>
            <person name="Mesa V."/>
            <person name="Sprenger R.R."/>
            <person name="Richter M."/>
            <person name="Diez M.S."/>
            <person name="Solano J."/>
            <person name="Bargiela R."/>
            <person name="Golyshina O.V."/>
            <person name="Manteca A."/>
            <person name="Ramos J.L."/>
            <person name="Gallego J.R."/>
            <person name="Llorente I."/>
            <person name="Martins Dos Santos V.A."/>
            <person name="Jensen O.N."/>
            <person name="Pelaez A.I."/>
            <person name="Sanchez J."/>
            <person name="Ferrer M."/>
        </authorList>
    </citation>
    <scope>NUCLEOTIDE SEQUENCE</scope>
</reference>
<sequence>PVFHDDQHGTSIIVGAAVLNAVHIVGKQLKDVRVAASGAGAAGIACLDMLVSLGVRPEHILVSDKDGVLYQGRPGLDPQGARYARPTD</sequence>
<feature type="non-terminal residue" evidence="3">
    <location>
        <position position="88"/>
    </location>
</feature>
<evidence type="ECO:0000256" key="1">
    <source>
        <dbReference type="ARBA" id="ARBA00023002"/>
    </source>
</evidence>